<keyword evidence="9 11" id="KW-0472">Membrane</keyword>
<proteinExistence type="inferred from homology"/>
<evidence type="ECO:0000313" key="14">
    <source>
        <dbReference type="Proteomes" id="UP001497623"/>
    </source>
</evidence>
<keyword evidence="6" id="KW-0732">Signal</keyword>
<reference evidence="13 14" key="1">
    <citation type="submission" date="2024-05" db="EMBL/GenBank/DDBJ databases">
        <authorList>
            <person name="Wallberg A."/>
        </authorList>
    </citation>
    <scope>NUCLEOTIDE SEQUENCE [LARGE SCALE GENOMIC DNA]</scope>
</reference>
<dbReference type="GO" id="GO:0072546">
    <property type="term" value="C:EMC complex"/>
    <property type="evidence" value="ECO:0007669"/>
    <property type="project" value="InterPro"/>
</dbReference>
<evidence type="ECO:0000256" key="8">
    <source>
        <dbReference type="ARBA" id="ARBA00022989"/>
    </source>
</evidence>
<gene>
    <name evidence="13" type="ORF">MNOR_LOCUS21259</name>
</gene>
<dbReference type="EMBL" id="CAXKWB010017000">
    <property type="protein sequence ID" value="CAL4117664.1"/>
    <property type="molecule type" value="Genomic_DNA"/>
</dbReference>
<dbReference type="InterPro" id="IPR026895">
    <property type="entry name" value="EMC1"/>
</dbReference>
<feature type="transmembrane region" description="Helical" evidence="11">
    <location>
        <begin position="504"/>
        <end position="523"/>
    </location>
</feature>
<dbReference type="PANTHER" id="PTHR21573">
    <property type="entry name" value="ER MEMBRANE PROTEIN COMPLEX SUBUNIT 1"/>
    <property type="match status" value="1"/>
</dbReference>
<evidence type="ECO:0000256" key="5">
    <source>
        <dbReference type="ARBA" id="ARBA00022692"/>
    </source>
</evidence>
<dbReference type="Proteomes" id="UP001497623">
    <property type="component" value="Unassembled WGS sequence"/>
</dbReference>
<dbReference type="InterPro" id="IPR011047">
    <property type="entry name" value="Quinoprotein_ADH-like_sf"/>
</dbReference>
<evidence type="ECO:0000259" key="12">
    <source>
        <dbReference type="Pfam" id="PF07774"/>
    </source>
</evidence>
<keyword evidence="5 11" id="KW-0812">Transmembrane</keyword>
<evidence type="ECO:0000256" key="4">
    <source>
        <dbReference type="ARBA" id="ARBA00020824"/>
    </source>
</evidence>
<evidence type="ECO:0000256" key="9">
    <source>
        <dbReference type="ARBA" id="ARBA00023136"/>
    </source>
</evidence>
<evidence type="ECO:0000256" key="3">
    <source>
        <dbReference type="ARBA" id="ARBA00011276"/>
    </source>
</evidence>
<keyword evidence="10" id="KW-0325">Glycoprotein</keyword>
<evidence type="ECO:0000256" key="10">
    <source>
        <dbReference type="ARBA" id="ARBA00023180"/>
    </source>
</evidence>
<dbReference type="SUPFAM" id="SSF50998">
    <property type="entry name" value="Quinoprotein alcohol dehydrogenase-like"/>
    <property type="match status" value="1"/>
</dbReference>
<keyword evidence="8 11" id="KW-1133">Transmembrane helix</keyword>
<keyword evidence="7" id="KW-0256">Endoplasmic reticulum</keyword>
<dbReference type="InterPro" id="IPR011678">
    <property type="entry name" value="EMC1_C"/>
</dbReference>
<organism evidence="13 14">
    <name type="scientific">Meganyctiphanes norvegica</name>
    <name type="common">Northern krill</name>
    <name type="synonym">Thysanopoda norvegica</name>
    <dbReference type="NCBI Taxonomy" id="48144"/>
    <lineage>
        <taxon>Eukaryota</taxon>
        <taxon>Metazoa</taxon>
        <taxon>Ecdysozoa</taxon>
        <taxon>Arthropoda</taxon>
        <taxon>Crustacea</taxon>
        <taxon>Multicrustacea</taxon>
        <taxon>Malacostraca</taxon>
        <taxon>Eumalacostraca</taxon>
        <taxon>Eucarida</taxon>
        <taxon>Euphausiacea</taxon>
        <taxon>Euphausiidae</taxon>
        <taxon>Meganyctiphanes</taxon>
    </lineage>
</organism>
<evidence type="ECO:0000256" key="6">
    <source>
        <dbReference type="ARBA" id="ARBA00022729"/>
    </source>
</evidence>
<comment type="subcellular location">
    <subcellularLocation>
        <location evidence="1">Endoplasmic reticulum membrane</location>
        <topology evidence="1">Single-pass type I membrane protein</topology>
    </subcellularLocation>
</comment>
<comment type="caution">
    <text evidence="13">The sequence shown here is derived from an EMBL/GenBank/DDBJ whole genome shotgun (WGS) entry which is preliminary data.</text>
</comment>
<evidence type="ECO:0000256" key="7">
    <source>
        <dbReference type="ARBA" id="ARBA00022824"/>
    </source>
</evidence>
<evidence type="ECO:0000313" key="13">
    <source>
        <dbReference type="EMBL" id="CAL4117664.1"/>
    </source>
</evidence>
<protein>
    <recommendedName>
        <fullName evidence="4">ER membrane protein complex subunit 1</fullName>
    </recommendedName>
</protein>
<comment type="subunit">
    <text evidence="3">Component of the ER membrane protein complex (EMC).</text>
</comment>
<evidence type="ECO:0000256" key="11">
    <source>
        <dbReference type="SAM" id="Phobius"/>
    </source>
</evidence>
<feature type="domain" description="ER membrane protein complex subunit 1 C-terminal" evidence="12">
    <location>
        <begin position="331"/>
        <end position="536"/>
    </location>
</feature>
<accession>A0AAV2RB33</accession>
<evidence type="ECO:0000256" key="2">
    <source>
        <dbReference type="ARBA" id="ARBA00007904"/>
    </source>
</evidence>
<dbReference type="GO" id="GO:0034975">
    <property type="term" value="P:protein folding in endoplasmic reticulum"/>
    <property type="evidence" value="ECO:0007669"/>
    <property type="project" value="TreeGrafter"/>
</dbReference>
<dbReference type="AlphaFoldDB" id="A0AAV2RB33"/>
<dbReference type="Pfam" id="PF07774">
    <property type="entry name" value="EMC1_C"/>
    <property type="match status" value="1"/>
</dbReference>
<dbReference type="PANTHER" id="PTHR21573:SF0">
    <property type="entry name" value="ER MEMBRANE PROTEIN COMPLEX SUBUNIT 1"/>
    <property type="match status" value="1"/>
</dbReference>
<name>A0AAV2RB33_MEGNR</name>
<keyword evidence="14" id="KW-1185">Reference proteome</keyword>
<evidence type="ECO:0000256" key="1">
    <source>
        <dbReference type="ARBA" id="ARBA00004115"/>
    </source>
</evidence>
<sequence>MASIASIESVDLPTTPYYQDQIYEPSGMFGSFFHRVRTQWIHTIGWFGRAFGSQDSFDPHQPSIVRDAFNLRKMLIIVTNSGKILGVDSWNGDIIWSLFVREMAPLNGGKLLIYQQRTVAHFPQPPQCVVIGKHKHSGDGLLVVVNPITGELLGGSYGAGIINLGFKLHQALIIQYMDQFYLKPVVLIDSNQNVKVFPSSGEAVVLEHGKQLYVHLAHHDSSILKGYSFAYSKPGALLLTEVWRITLGGGPITGVYGKESNELVHSPGRVLADRSVLYKYVNPNLVVVTTQGYDHINKNTLTVHLVDTVTGTVIESVSHKRVSGPVHIVHSENWVVYTCFNEKYRRSEVTSLELFEGLTQANSTAFSSFSVRATPPILEKQAFIIPQGVQAASHTTTEKGITTKFLLFALQSGNILQLSKYFLDPRRPVSASAPREEGLIPYMPELPLPPQEMINYNNTLPRVNAIFTATTGLESTCLVLVYGLDVFYTRVFPSKMFDMLKDDFDHYLIVGALLALLTGALVARRMAQRKALNQAWK</sequence>
<comment type="similarity">
    <text evidence="2">Belongs to the EMC1 family.</text>
</comment>